<dbReference type="Proteomes" id="UP000253940">
    <property type="component" value="Chromosome"/>
</dbReference>
<reference evidence="6 7" key="1">
    <citation type="submission" date="2018-07" db="EMBL/GenBank/DDBJ databases">
        <title>Genome sequencing of Moraxellaceae gen. HYN0046.</title>
        <authorList>
            <person name="Kim M."/>
            <person name="Yi H."/>
        </authorList>
    </citation>
    <scope>NUCLEOTIDE SEQUENCE [LARGE SCALE GENOMIC DNA]</scope>
    <source>
        <strain evidence="6 7">HYN0046</strain>
    </source>
</reference>
<keyword evidence="1" id="KW-0805">Transcription regulation</keyword>
<dbReference type="InterPro" id="IPR009057">
    <property type="entry name" value="Homeodomain-like_sf"/>
</dbReference>
<dbReference type="PANTHER" id="PTHR47506">
    <property type="entry name" value="TRANSCRIPTIONAL REGULATORY PROTEIN"/>
    <property type="match status" value="1"/>
</dbReference>
<accession>A0A345P9N3</accession>
<dbReference type="InterPro" id="IPR054156">
    <property type="entry name" value="YxaF_TetR_C"/>
</dbReference>
<feature type="DNA-binding region" description="H-T-H motif" evidence="4">
    <location>
        <begin position="40"/>
        <end position="59"/>
    </location>
</feature>
<evidence type="ECO:0000313" key="7">
    <source>
        <dbReference type="Proteomes" id="UP000253940"/>
    </source>
</evidence>
<dbReference type="Pfam" id="PF21993">
    <property type="entry name" value="TetR_C_13_2"/>
    <property type="match status" value="1"/>
</dbReference>
<dbReference type="InterPro" id="IPR036271">
    <property type="entry name" value="Tet_transcr_reg_TetR-rel_C_sf"/>
</dbReference>
<protein>
    <submittedName>
        <fullName evidence="6">TetR/AcrR family transcriptional regulator</fullName>
    </submittedName>
</protein>
<keyword evidence="7" id="KW-1185">Reference proteome</keyword>
<gene>
    <name evidence="6" type="ORF">HYN46_14765</name>
</gene>
<dbReference type="AlphaFoldDB" id="A0A345P9N3"/>
<evidence type="ECO:0000256" key="4">
    <source>
        <dbReference type="PROSITE-ProRule" id="PRU00335"/>
    </source>
</evidence>
<evidence type="ECO:0000313" key="6">
    <source>
        <dbReference type="EMBL" id="AXI03992.1"/>
    </source>
</evidence>
<keyword evidence="3" id="KW-0804">Transcription</keyword>
<dbReference type="KEGG" id="mbah:HYN46_14765"/>
<dbReference type="PANTHER" id="PTHR47506:SF7">
    <property type="entry name" value="TRANSCRIPTIONAL REGULATORY PROTEIN"/>
    <property type="match status" value="1"/>
</dbReference>
<dbReference type="Pfam" id="PF00440">
    <property type="entry name" value="TetR_N"/>
    <property type="match status" value="1"/>
</dbReference>
<organism evidence="6 7">
    <name type="scientific">Aquirhabdus parva</name>
    <dbReference type="NCBI Taxonomy" id="2283318"/>
    <lineage>
        <taxon>Bacteria</taxon>
        <taxon>Pseudomonadati</taxon>
        <taxon>Pseudomonadota</taxon>
        <taxon>Gammaproteobacteria</taxon>
        <taxon>Moraxellales</taxon>
        <taxon>Moraxellaceae</taxon>
        <taxon>Aquirhabdus</taxon>
    </lineage>
</organism>
<dbReference type="Gene3D" id="1.10.10.60">
    <property type="entry name" value="Homeodomain-like"/>
    <property type="match status" value="1"/>
</dbReference>
<proteinExistence type="predicted"/>
<name>A0A345P9N3_9GAMM</name>
<dbReference type="Gene3D" id="1.10.357.10">
    <property type="entry name" value="Tetracycline Repressor, domain 2"/>
    <property type="match status" value="1"/>
</dbReference>
<dbReference type="SUPFAM" id="SSF46689">
    <property type="entry name" value="Homeodomain-like"/>
    <property type="match status" value="1"/>
</dbReference>
<keyword evidence="2 4" id="KW-0238">DNA-binding</keyword>
<evidence type="ECO:0000256" key="2">
    <source>
        <dbReference type="ARBA" id="ARBA00023125"/>
    </source>
</evidence>
<sequence>MMIIMKKSHSDKISKKKLSHDRIVEVTSHAIRKSGYDGTGIADIMKQAGLTHGGFYAHFDSREALLAEAADHAGADSVALAASIAASAPSGQALAAMLQAYLSEAHMQSIEFGCPIAALGSEMPRQADEVRHAATRHIKAMIDLVARQSPDWGQPAAHEEALFTVAAMVGTLLLARAVDDPKLSSNLLKASLKHLTPDSLTMP</sequence>
<dbReference type="SUPFAM" id="SSF48498">
    <property type="entry name" value="Tetracyclin repressor-like, C-terminal domain"/>
    <property type="match status" value="1"/>
</dbReference>
<feature type="domain" description="HTH tetR-type" evidence="5">
    <location>
        <begin position="17"/>
        <end position="77"/>
    </location>
</feature>
<dbReference type="GO" id="GO:0003677">
    <property type="term" value="F:DNA binding"/>
    <property type="evidence" value="ECO:0007669"/>
    <property type="project" value="UniProtKB-UniRule"/>
</dbReference>
<dbReference type="InterPro" id="IPR001647">
    <property type="entry name" value="HTH_TetR"/>
</dbReference>
<dbReference type="PROSITE" id="PS50977">
    <property type="entry name" value="HTH_TETR_2"/>
    <property type="match status" value="1"/>
</dbReference>
<dbReference type="EMBL" id="CP031222">
    <property type="protein sequence ID" value="AXI03992.1"/>
    <property type="molecule type" value="Genomic_DNA"/>
</dbReference>
<evidence type="ECO:0000259" key="5">
    <source>
        <dbReference type="PROSITE" id="PS50977"/>
    </source>
</evidence>
<dbReference type="PRINTS" id="PR00455">
    <property type="entry name" value="HTHTETR"/>
</dbReference>
<evidence type="ECO:0000256" key="1">
    <source>
        <dbReference type="ARBA" id="ARBA00023015"/>
    </source>
</evidence>
<evidence type="ECO:0000256" key="3">
    <source>
        <dbReference type="ARBA" id="ARBA00023163"/>
    </source>
</evidence>
<dbReference type="OrthoDB" id="9798857at2"/>